<sequence length="111" mass="12246">MATVQLREVAQARSGDKGSSSDITLFAPNAELYEVFKKQVTAERVKEHFTGIVEGEVYRYEVPNVLALKFLCKEALGGNAASTLRLDNLGKCFGGNLLRMKVEIPEDLLNI</sequence>
<evidence type="ECO:0000313" key="2">
    <source>
        <dbReference type="EMBL" id="EKN66960.1"/>
    </source>
</evidence>
<organism evidence="2 3">
    <name type="scientific">Neobacillus bataviensis LMG 21833</name>
    <dbReference type="NCBI Taxonomy" id="1117379"/>
    <lineage>
        <taxon>Bacteria</taxon>
        <taxon>Bacillati</taxon>
        <taxon>Bacillota</taxon>
        <taxon>Bacilli</taxon>
        <taxon>Bacillales</taxon>
        <taxon>Bacillaceae</taxon>
        <taxon>Neobacillus</taxon>
    </lineage>
</organism>
<dbReference type="AlphaFoldDB" id="K6C745"/>
<comment type="caution">
    <text evidence="2">The sequence shown here is derived from an EMBL/GenBank/DDBJ whole genome shotgun (WGS) entry which is preliminary data.</text>
</comment>
<dbReference type="EMBL" id="AJLS01000097">
    <property type="protein sequence ID" value="EKN66960.1"/>
    <property type="molecule type" value="Genomic_DNA"/>
</dbReference>
<accession>K6C745</accession>
<gene>
    <name evidence="2" type="ORF">BABA_13767</name>
</gene>
<dbReference type="STRING" id="1117379.BABA_13767"/>
<evidence type="ECO:0000259" key="1">
    <source>
        <dbReference type="Pfam" id="PF23544"/>
    </source>
</evidence>
<reference evidence="2 3" key="1">
    <citation type="journal article" date="2012" name="Front. Microbiol.">
        <title>Redundancy and modularity in membrane-associated dissimilatory nitrate reduction in Bacillus.</title>
        <authorList>
            <person name="Heylen K."/>
            <person name="Keltjens J."/>
        </authorList>
    </citation>
    <scope>NUCLEOTIDE SEQUENCE [LARGE SCALE GENOMIC DNA]</scope>
    <source>
        <strain evidence="3">LMG 21833T</strain>
    </source>
</reference>
<dbReference type="PATRIC" id="fig|1117379.3.peg.2841"/>
<protein>
    <recommendedName>
        <fullName evidence="1">AtuA-like ferredoxin-fold domain-containing protein</fullName>
    </recommendedName>
</protein>
<dbReference type="PANTHER" id="PTHR47708:SF2">
    <property type="entry name" value="SI:CH73-132F6.5"/>
    <property type="match status" value="1"/>
</dbReference>
<dbReference type="InterPro" id="IPR056362">
    <property type="entry name" value="AtuA-like_ferredoxin_dom"/>
</dbReference>
<feature type="domain" description="AtuA-like ferredoxin-fold" evidence="1">
    <location>
        <begin position="4"/>
        <end position="103"/>
    </location>
</feature>
<dbReference type="RefSeq" id="WP_007085752.1">
    <property type="nucleotide sequence ID" value="NZ_AJLS01000097.1"/>
</dbReference>
<dbReference type="Proteomes" id="UP000006316">
    <property type="component" value="Unassembled WGS sequence"/>
</dbReference>
<dbReference type="eggNOG" id="ENOG5032S8H">
    <property type="taxonomic scope" value="Bacteria"/>
</dbReference>
<dbReference type="Pfam" id="PF23544">
    <property type="entry name" value="AtuA_ferredoxin"/>
    <property type="match status" value="1"/>
</dbReference>
<name>K6C745_9BACI</name>
<evidence type="ECO:0000313" key="3">
    <source>
        <dbReference type="Proteomes" id="UP000006316"/>
    </source>
</evidence>
<proteinExistence type="predicted"/>
<dbReference type="PANTHER" id="PTHR47708">
    <property type="match status" value="1"/>
</dbReference>
<dbReference type="OrthoDB" id="21390at2"/>
<keyword evidence="3" id="KW-1185">Reference proteome</keyword>